<reference evidence="10" key="1">
    <citation type="journal article" date="2016" name="Nature">
        <title>Redefining the invertebrate RNA virosphere.</title>
        <authorList>
            <person name="Shi M."/>
            <person name="Lin X.D."/>
            <person name="Tian J.H."/>
            <person name="Chen L.J."/>
            <person name="Chen X."/>
            <person name="Li C.X."/>
            <person name="Qin X.C."/>
            <person name="Li J."/>
            <person name="Cao J.P."/>
            <person name="Eden J.S."/>
            <person name="Buchmann J."/>
            <person name="Wang W."/>
            <person name="Xu J."/>
            <person name="Holmes E.C."/>
            <person name="Zhang Y.Z."/>
        </authorList>
    </citation>
    <scope>NUCLEOTIDE SEQUENCE</scope>
    <source>
        <strain evidence="10">BHTSS17989</strain>
    </source>
</reference>
<dbReference type="GO" id="GO:0039694">
    <property type="term" value="P:viral RNA genome replication"/>
    <property type="evidence" value="ECO:0007669"/>
    <property type="project" value="InterPro"/>
</dbReference>
<evidence type="ECO:0000256" key="8">
    <source>
        <dbReference type="PIRSR" id="PIRSR605093-1"/>
    </source>
</evidence>
<feature type="binding site" evidence="8">
    <location>
        <position position="447"/>
    </location>
    <ligand>
        <name>Mg(2+)</name>
        <dbReference type="ChEBI" id="CHEBI:18420"/>
        <label>2</label>
    </ligand>
</feature>
<comment type="catalytic activity">
    <reaction evidence="7">
        <text>RNA(n) + a ribonucleoside 5'-triphosphate = RNA(n+1) + diphosphate</text>
        <dbReference type="Rhea" id="RHEA:21248"/>
        <dbReference type="Rhea" id="RHEA-COMP:14527"/>
        <dbReference type="Rhea" id="RHEA-COMP:17342"/>
        <dbReference type="ChEBI" id="CHEBI:33019"/>
        <dbReference type="ChEBI" id="CHEBI:61557"/>
        <dbReference type="ChEBI" id="CHEBI:140395"/>
        <dbReference type="EC" id="2.7.7.48"/>
    </reaction>
</comment>
<evidence type="ECO:0000256" key="7">
    <source>
        <dbReference type="ARBA" id="ARBA00048744"/>
    </source>
</evidence>
<protein>
    <recommendedName>
        <fullName evidence="1">RNA-directed RNA polymerase</fullName>
        <ecNumber evidence="1">2.7.7.48</ecNumber>
    </recommendedName>
    <alternativeName>
        <fullName evidence="6">RNA replicase beta chain</fullName>
    </alternativeName>
</protein>
<dbReference type="Pfam" id="PF03431">
    <property type="entry name" value="RNA_replicase_B"/>
    <property type="match status" value="1"/>
</dbReference>
<dbReference type="GO" id="GO:0046872">
    <property type="term" value="F:metal ion binding"/>
    <property type="evidence" value="ECO:0007669"/>
    <property type="project" value="UniProtKB-KW"/>
</dbReference>
<evidence type="ECO:0000256" key="3">
    <source>
        <dbReference type="ARBA" id="ARBA00022695"/>
    </source>
</evidence>
<dbReference type="InterPro" id="IPR043502">
    <property type="entry name" value="DNA/RNA_pol_sf"/>
</dbReference>
<keyword evidence="2" id="KW-0808">Transferase</keyword>
<name>A0A1L3KHZ5_9VIRU</name>
<evidence type="ECO:0000259" key="9">
    <source>
        <dbReference type="PROSITE" id="PS50522"/>
    </source>
</evidence>
<evidence type="ECO:0000256" key="4">
    <source>
        <dbReference type="ARBA" id="ARBA00022741"/>
    </source>
</evidence>
<evidence type="ECO:0000256" key="6">
    <source>
        <dbReference type="ARBA" id="ARBA00030248"/>
    </source>
</evidence>
<keyword evidence="3" id="KW-0548">Nucleotidyltransferase</keyword>
<dbReference type="EC" id="2.7.7.48" evidence="1"/>
<keyword evidence="5" id="KW-0693">Viral RNA replication</keyword>
<feature type="domain" description="RdRp catalytic" evidence="9">
    <location>
        <begin position="328"/>
        <end position="479"/>
    </location>
</feature>
<evidence type="ECO:0000256" key="5">
    <source>
        <dbReference type="ARBA" id="ARBA00022953"/>
    </source>
</evidence>
<dbReference type="InterPro" id="IPR007096">
    <property type="entry name" value="RNA-dir_Rpol_cat_phage"/>
</dbReference>
<keyword evidence="8" id="KW-0479">Metal-binding</keyword>
<dbReference type="InterPro" id="IPR005093">
    <property type="entry name" value="RNArep_beta"/>
</dbReference>
<dbReference type="GO" id="GO:0000166">
    <property type="term" value="F:nucleotide binding"/>
    <property type="evidence" value="ECO:0007669"/>
    <property type="project" value="UniProtKB-KW"/>
</dbReference>
<sequence>MKSAEQTVTAVYGSILADATKTWPALASSFEKDLIRLRRAFQDRGLSFFTITLPDAGKVLDRALDGISTSPSEYPKGYKLRKKRPQLFEGLFCKVLDSDGKLMPDAEPDAVFYLRQLHYCFKKLQVPCDPQKVKEAIDDFFSIEASLPRPSEGWESDVPTWPEDRAPHPYWGESSTSLPLEDVDSSRFSDGFWREFGDFCSRILTTDFPLSQDDWLSFRPKHGPGAVSEGRVRKYSFPNWSFRLDRVFPHDWYTNGLQSGDRPDYEEAPSRLIAVPKTQKGPRLICAEPISHQYAQQAVRNYMEERVRRRESVLGTAIDFQCQEYSGELALQGSKDQSYCTIDLSSASDRLSCRLVEWMFHKHPLLDFFHAVRTRVVFQNISEDAPNWVHLHKFSTQGSALTFPLQTVIYGIIAAFAIAKSDGTQWKRMSTNGLRDHLFSQVRVFGDDIIVPNHQFGPVTTLLEECGFIVNPDKSFRGSAFRESCGVDAFRGFDVTPCYYKKPYDGSPESLATTVDVSNNFHLSGLWNTAMTVVGEIPYEEFRLLPVIKQQSLVDNTGRSGGLHLSSFSGTLYPGSPIWNSDLQREEYTVISTRSRIERYDHEGHANLIQYFIEQPDPLTKWSSGEISKTSVRKALVRVGRGD</sequence>
<feature type="binding site" evidence="8">
    <location>
        <position position="343"/>
    </location>
    <ligand>
        <name>Mg(2+)</name>
        <dbReference type="ChEBI" id="CHEBI:18420"/>
        <label>2</label>
    </ligand>
</feature>
<dbReference type="EMBL" id="KX883488">
    <property type="protein sequence ID" value="APG77040.1"/>
    <property type="molecule type" value="Genomic_RNA"/>
</dbReference>
<keyword evidence="4" id="KW-0547">Nucleotide-binding</keyword>
<evidence type="ECO:0000313" key="10">
    <source>
        <dbReference type="EMBL" id="APG77040.1"/>
    </source>
</evidence>
<dbReference type="GO" id="GO:0003968">
    <property type="term" value="F:RNA-directed RNA polymerase activity"/>
    <property type="evidence" value="ECO:0007669"/>
    <property type="project" value="UniProtKB-EC"/>
</dbReference>
<accession>A0A1L3KHZ5</accession>
<evidence type="ECO:0000256" key="1">
    <source>
        <dbReference type="ARBA" id="ARBA00012494"/>
    </source>
</evidence>
<dbReference type="SUPFAM" id="SSF56672">
    <property type="entry name" value="DNA/RNA polymerases"/>
    <property type="match status" value="1"/>
</dbReference>
<keyword evidence="8" id="KW-0460">Magnesium</keyword>
<proteinExistence type="predicted"/>
<dbReference type="PROSITE" id="PS50522">
    <property type="entry name" value="RDRP_PHAGE"/>
    <property type="match status" value="1"/>
</dbReference>
<organism evidence="10">
    <name type="scientific">Beihai levi-like virus 3</name>
    <dbReference type="NCBI Taxonomy" id="1922416"/>
    <lineage>
        <taxon>Viruses</taxon>
        <taxon>Riboviria</taxon>
    </lineage>
</organism>
<feature type="binding site" evidence="8">
    <location>
        <position position="448"/>
    </location>
    <ligand>
        <name>Mg(2+)</name>
        <dbReference type="ChEBI" id="CHEBI:18420"/>
        <label>2</label>
    </ligand>
</feature>
<comment type="cofactor">
    <cofactor evidence="8">
        <name>Mg(2+)</name>
        <dbReference type="ChEBI" id="CHEBI:18420"/>
    </cofactor>
    <text evidence="8">Binds 2 Mg(2+) per subunit.</text>
</comment>
<evidence type="ECO:0000256" key="2">
    <source>
        <dbReference type="ARBA" id="ARBA00022679"/>
    </source>
</evidence>